<evidence type="ECO:0000256" key="2">
    <source>
        <dbReference type="ARBA" id="ARBA00022475"/>
    </source>
</evidence>
<evidence type="ECO:0000313" key="10">
    <source>
        <dbReference type="EMBL" id="ADY60993.1"/>
    </source>
</evidence>
<dbReference type="PANTHER" id="PTHR22926">
    <property type="entry name" value="PHOSPHO-N-ACETYLMURAMOYL-PENTAPEPTIDE-TRANSFERASE"/>
    <property type="match status" value="1"/>
</dbReference>
<dbReference type="GO" id="GO:0071555">
    <property type="term" value="P:cell wall organization"/>
    <property type="evidence" value="ECO:0007669"/>
    <property type="project" value="TreeGrafter"/>
</dbReference>
<evidence type="ECO:0000256" key="3">
    <source>
        <dbReference type="ARBA" id="ARBA00022679"/>
    </source>
</evidence>
<dbReference type="CDD" id="cd06853">
    <property type="entry name" value="GT_WecA_like"/>
    <property type="match status" value="1"/>
</dbReference>
<feature type="transmembrane region" description="Helical" evidence="9">
    <location>
        <begin position="320"/>
        <end position="340"/>
    </location>
</feature>
<dbReference type="GO" id="GO:0009103">
    <property type="term" value="P:lipopolysaccharide biosynthetic process"/>
    <property type="evidence" value="ECO:0007669"/>
    <property type="project" value="TreeGrafter"/>
</dbReference>
<feature type="transmembrane region" description="Helical" evidence="9">
    <location>
        <begin position="295"/>
        <end position="314"/>
    </location>
</feature>
<feature type="transmembrane region" description="Helical" evidence="9">
    <location>
        <begin position="30"/>
        <end position="55"/>
    </location>
</feature>
<keyword evidence="3 10" id="KW-0808">Transferase</keyword>
<keyword evidence="6 9" id="KW-0472">Membrane</keyword>
<reference evidence="11" key="1">
    <citation type="submission" date="2011-02" db="EMBL/GenBank/DDBJ databases">
        <title>The complete genome of Planctomyces brasiliensis DSM 5305.</title>
        <authorList>
            <person name="Lucas S."/>
            <person name="Copeland A."/>
            <person name="Lapidus A."/>
            <person name="Bruce D."/>
            <person name="Goodwin L."/>
            <person name="Pitluck S."/>
            <person name="Kyrpides N."/>
            <person name="Mavromatis K."/>
            <person name="Pagani I."/>
            <person name="Ivanova N."/>
            <person name="Ovchinnikova G."/>
            <person name="Lu M."/>
            <person name="Detter J.C."/>
            <person name="Han C."/>
            <person name="Land M."/>
            <person name="Hauser L."/>
            <person name="Markowitz V."/>
            <person name="Cheng J.-F."/>
            <person name="Hugenholtz P."/>
            <person name="Woyke T."/>
            <person name="Wu D."/>
            <person name="Tindall B."/>
            <person name="Pomrenke H.G."/>
            <person name="Brambilla E."/>
            <person name="Klenk H.-P."/>
            <person name="Eisen J.A."/>
        </authorList>
    </citation>
    <scope>NUCLEOTIDE SEQUENCE [LARGE SCALE GENOMIC DNA]</scope>
    <source>
        <strain evidence="11">ATCC 49424 / DSM 5305 / JCM 21570 / NBRC 103401 / IFAM 1448</strain>
    </source>
</reference>
<dbReference type="PANTHER" id="PTHR22926:SF3">
    <property type="entry name" value="UNDECAPRENYL-PHOSPHATE ALPHA-N-ACETYLGLUCOSAMINYL 1-PHOSPHATE TRANSFERASE"/>
    <property type="match status" value="1"/>
</dbReference>
<feature type="transmembrane region" description="Helical" evidence="9">
    <location>
        <begin position="186"/>
        <end position="205"/>
    </location>
</feature>
<feature type="compositionally biased region" description="Acidic residues" evidence="8">
    <location>
        <begin position="357"/>
        <end position="368"/>
    </location>
</feature>
<dbReference type="HOGENOM" id="CLU_023982_2_3_0"/>
<keyword evidence="5 9" id="KW-1133">Transmembrane helix</keyword>
<evidence type="ECO:0000256" key="6">
    <source>
        <dbReference type="ARBA" id="ARBA00023136"/>
    </source>
</evidence>
<feature type="binding site" evidence="7">
    <location>
        <position position="153"/>
    </location>
    <ligand>
        <name>Mg(2+)</name>
        <dbReference type="ChEBI" id="CHEBI:18420"/>
    </ligand>
</feature>
<keyword evidence="7" id="KW-0460">Magnesium</keyword>
<feature type="binding site" evidence="7">
    <location>
        <position position="216"/>
    </location>
    <ligand>
        <name>Mg(2+)</name>
        <dbReference type="ChEBI" id="CHEBI:18420"/>
    </ligand>
</feature>
<evidence type="ECO:0000313" key="11">
    <source>
        <dbReference type="Proteomes" id="UP000006860"/>
    </source>
</evidence>
<dbReference type="EMBL" id="CP002546">
    <property type="protein sequence ID" value="ADY60993.1"/>
    <property type="molecule type" value="Genomic_DNA"/>
</dbReference>
<evidence type="ECO:0000256" key="4">
    <source>
        <dbReference type="ARBA" id="ARBA00022692"/>
    </source>
</evidence>
<sequence>MTRLMISWAPYCGLVDLPAERKVHEMPTPLGGGLGIVLGVILPLAFAQLLFWAMGQGWMPSAWLPERLQPLSGGALYRAPQLWAILAAGALLATTGLIDDVRNLSWKFRLAVQFLVAIAVVSSGIRATVFVGDAWFGSVVSVFWIVLLINSLNFLDNMDGLTGGISLIAATMFAVIMLTQTAEPRWLVSGMLLVIAGACSGFLVWNWTPARIFMGDCGSTFLGLMLACLTLLGTFYDESASGTHVMLAPMCVLAVPLYDFTSVMVIRLKRGLSPFKADKNHFSHRLTDLGLTRKNAVLTIHLCTITTGLAALLLFRIPDWGSAAIVLALVGCVLWVIAILETAGRRAARKRETSAETPEDSADEATTA</sequence>
<dbReference type="GO" id="GO:0016780">
    <property type="term" value="F:phosphotransferase activity, for other substituted phosphate groups"/>
    <property type="evidence" value="ECO:0007669"/>
    <property type="project" value="InterPro"/>
</dbReference>
<feature type="transmembrane region" description="Helical" evidence="9">
    <location>
        <begin position="242"/>
        <end position="266"/>
    </location>
</feature>
<dbReference type="KEGG" id="pbs:Plabr_3396"/>
<dbReference type="AlphaFoldDB" id="F0SM38"/>
<organism evidence="10 11">
    <name type="scientific">Rubinisphaera brasiliensis (strain ATCC 49424 / DSM 5305 / JCM 21570 / IAM 15109 / NBRC 103401 / IFAM 1448)</name>
    <name type="common">Planctomyces brasiliensis</name>
    <dbReference type="NCBI Taxonomy" id="756272"/>
    <lineage>
        <taxon>Bacteria</taxon>
        <taxon>Pseudomonadati</taxon>
        <taxon>Planctomycetota</taxon>
        <taxon>Planctomycetia</taxon>
        <taxon>Planctomycetales</taxon>
        <taxon>Planctomycetaceae</taxon>
        <taxon>Rubinisphaera</taxon>
    </lineage>
</organism>
<dbReference type="eggNOG" id="COG0472">
    <property type="taxonomic scope" value="Bacteria"/>
</dbReference>
<feature type="transmembrane region" description="Helical" evidence="9">
    <location>
        <begin position="217"/>
        <end position="236"/>
    </location>
</feature>
<dbReference type="STRING" id="756272.Plabr_3396"/>
<keyword evidence="2" id="KW-1003">Cell membrane</keyword>
<evidence type="ECO:0000256" key="8">
    <source>
        <dbReference type="SAM" id="MobiDB-lite"/>
    </source>
</evidence>
<evidence type="ECO:0000256" key="7">
    <source>
        <dbReference type="PIRSR" id="PIRSR600715-1"/>
    </source>
</evidence>
<keyword evidence="7" id="KW-0479">Metal-binding</keyword>
<dbReference type="GO" id="GO:0046872">
    <property type="term" value="F:metal ion binding"/>
    <property type="evidence" value="ECO:0007669"/>
    <property type="project" value="UniProtKB-KW"/>
</dbReference>
<feature type="transmembrane region" description="Helical" evidence="9">
    <location>
        <begin position="161"/>
        <end position="180"/>
    </location>
</feature>
<feature type="transmembrane region" description="Helical" evidence="9">
    <location>
        <begin position="135"/>
        <end position="154"/>
    </location>
</feature>
<dbReference type="GO" id="GO:0044038">
    <property type="term" value="P:cell wall macromolecule biosynthetic process"/>
    <property type="evidence" value="ECO:0007669"/>
    <property type="project" value="TreeGrafter"/>
</dbReference>
<dbReference type="InterPro" id="IPR000715">
    <property type="entry name" value="Glycosyl_transferase_4"/>
</dbReference>
<keyword evidence="11" id="KW-1185">Reference proteome</keyword>
<proteinExistence type="predicted"/>
<evidence type="ECO:0000256" key="9">
    <source>
        <dbReference type="SAM" id="Phobius"/>
    </source>
</evidence>
<evidence type="ECO:0000256" key="1">
    <source>
        <dbReference type="ARBA" id="ARBA00004651"/>
    </source>
</evidence>
<evidence type="ECO:0000256" key="5">
    <source>
        <dbReference type="ARBA" id="ARBA00022989"/>
    </source>
</evidence>
<accession>F0SM38</accession>
<dbReference type="Pfam" id="PF00953">
    <property type="entry name" value="Glycos_transf_4"/>
    <property type="match status" value="1"/>
</dbReference>
<protein>
    <submittedName>
        <fullName evidence="10">Glycosyl transferase, family 4, conserved region-containing protein</fullName>
    </submittedName>
</protein>
<feature type="transmembrane region" description="Helical" evidence="9">
    <location>
        <begin position="75"/>
        <end position="98"/>
    </location>
</feature>
<dbReference type="OrthoDB" id="9783652at2"/>
<dbReference type="GO" id="GO:0005886">
    <property type="term" value="C:plasma membrane"/>
    <property type="evidence" value="ECO:0007669"/>
    <property type="project" value="UniProtKB-SubCell"/>
</dbReference>
<keyword evidence="4 9" id="KW-0812">Transmembrane</keyword>
<feature type="transmembrane region" description="Helical" evidence="9">
    <location>
        <begin position="110"/>
        <end position="129"/>
    </location>
</feature>
<gene>
    <name evidence="10" type="ordered locus">Plabr_3396</name>
</gene>
<comment type="cofactor">
    <cofactor evidence="7">
        <name>Mg(2+)</name>
        <dbReference type="ChEBI" id="CHEBI:18420"/>
    </cofactor>
</comment>
<comment type="subcellular location">
    <subcellularLocation>
        <location evidence="1">Cell membrane</location>
        <topology evidence="1">Multi-pass membrane protein</topology>
    </subcellularLocation>
</comment>
<name>F0SM38_RUBBR</name>
<dbReference type="Proteomes" id="UP000006860">
    <property type="component" value="Chromosome"/>
</dbReference>
<feature type="region of interest" description="Disordered" evidence="8">
    <location>
        <begin position="349"/>
        <end position="368"/>
    </location>
</feature>